<gene>
    <name evidence="2" type="ORF">CFX0092_A2000</name>
</gene>
<organism evidence="2 3">
    <name type="scientific">Candidatus Promineifilum breve</name>
    <dbReference type="NCBI Taxonomy" id="1806508"/>
    <lineage>
        <taxon>Bacteria</taxon>
        <taxon>Bacillati</taxon>
        <taxon>Chloroflexota</taxon>
        <taxon>Ardenticatenia</taxon>
        <taxon>Candidatus Promineifilales</taxon>
        <taxon>Candidatus Promineifilaceae</taxon>
        <taxon>Candidatus Promineifilum</taxon>
    </lineage>
</organism>
<proteinExistence type="predicted"/>
<dbReference type="KEGG" id="pbf:CFX0092_A2000"/>
<evidence type="ECO:0000256" key="1">
    <source>
        <dbReference type="SAM" id="MobiDB-lite"/>
    </source>
</evidence>
<feature type="region of interest" description="Disordered" evidence="1">
    <location>
        <begin position="615"/>
        <end position="644"/>
    </location>
</feature>
<feature type="compositionally biased region" description="Polar residues" evidence="1">
    <location>
        <begin position="619"/>
        <end position="644"/>
    </location>
</feature>
<dbReference type="EMBL" id="LN890655">
    <property type="protein sequence ID" value="CUS03878.2"/>
    <property type="molecule type" value="Genomic_DNA"/>
</dbReference>
<feature type="compositionally biased region" description="Low complexity" evidence="1">
    <location>
        <begin position="183"/>
        <end position="195"/>
    </location>
</feature>
<name>A0A160T480_9CHLR</name>
<dbReference type="AlphaFoldDB" id="A0A160T480"/>
<feature type="compositionally biased region" description="Basic and acidic residues" evidence="1">
    <location>
        <begin position="216"/>
        <end position="229"/>
    </location>
</feature>
<keyword evidence="3" id="KW-1185">Reference proteome</keyword>
<feature type="compositionally biased region" description="Low complexity" evidence="1">
    <location>
        <begin position="152"/>
        <end position="163"/>
    </location>
</feature>
<evidence type="ECO:0000313" key="2">
    <source>
        <dbReference type="EMBL" id="CUS03878.2"/>
    </source>
</evidence>
<dbReference type="Proteomes" id="UP000215027">
    <property type="component" value="Chromosome I"/>
</dbReference>
<sequence>MELPVPHKRRAELKGRNWKFRLQLPIAQPHRPELDLVAVAQLQAILGDLALVDVGAAGAAGVVNAVLVAFQAQDGMVAGDGDVVTEGDLRLGRRAADAHLGIAQRQLFGHQRLGIDHFQMGHDEGWLIATGPHEIDRGAALVQRLRRGRLAGRGARPAAARPARGGRGRAGAATPQPIAGNAQPRQRQQPQQPRPVEVQTRRLQLFRNRRFGPLGHGDDNRRAGRDKPLDIPSHNFQPIIAEGEIGDDGRERGQLIDRNVGHLLAVDQQFGRGHLALFAVEPGNGGGQLQFDRLIQIGQGQAAALAGEVDDHVGRGGGDDDLRRGPHVAVVEQTHLDLGRAAGGFGHGVADPRMLAKAGDARPDRGHAGRIGQFGGHAARAGGEVTQIGTAQFQPRAETGIFQVQGVDGHASLRRPRGHVARLGLRRAGVGAVADEDDGRGHGRVGLHTFDLADQTDDAVVERGGPLFGRQLRRIEQVGDAVEEGGRGQELLRPVGANLVDGHVVDLLLHIAGRGVLLDGSDDGRYLLARAAGGVDQKDGQRAHGGFAVKDDLIDREAVVAGEQRFGGEIERRALAVHTVDLEPDAGESIGVGVSDVEAADLARLLRPDHDYHAKNQAERGQQTPQDTTVGVSHETYSLPSKLC</sequence>
<protein>
    <submittedName>
        <fullName evidence="2">Uncharacterized protein</fullName>
    </submittedName>
</protein>
<accession>A0A160T480</accession>
<reference evidence="2" key="1">
    <citation type="submission" date="2016-01" db="EMBL/GenBank/DDBJ databases">
        <authorList>
            <person name="Mcilroy J.S."/>
            <person name="Karst M S."/>
            <person name="Albertsen M."/>
        </authorList>
    </citation>
    <scope>NUCLEOTIDE SEQUENCE</scope>
    <source>
        <strain evidence="2">Cfx-K</strain>
    </source>
</reference>
<evidence type="ECO:0000313" key="3">
    <source>
        <dbReference type="Proteomes" id="UP000215027"/>
    </source>
</evidence>
<feature type="region of interest" description="Disordered" evidence="1">
    <location>
        <begin position="151"/>
        <end position="247"/>
    </location>
</feature>